<keyword evidence="1" id="KW-0812">Transmembrane</keyword>
<dbReference type="STRING" id="553469.SAMN04487947_3646"/>
<dbReference type="RefSeq" id="WP_089810293.1">
    <property type="nucleotide sequence ID" value="NZ_FOYT01000004.1"/>
</dbReference>
<gene>
    <name evidence="3" type="ORF">SAMN04487947_3646</name>
</gene>
<evidence type="ECO:0000313" key="3">
    <source>
        <dbReference type="EMBL" id="SFR69597.1"/>
    </source>
</evidence>
<proteinExistence type="predicted"/>
<accession>A0A1I6IS82</accession>
<dbReference type="OrthoDB" id="313218at2157"/>
<dbReference type="Proteomes" id="UP000198531">
    <property type="component" value="Unassembled WGS sequence"/>
</dbReference>
<dbReference type="Pfam" id="PF19701">
    <property type="entry name" value="DUF6199"/>
    <property type="match status" value="1"/>
</dbReference>
<evidence type="ECO:0000259" key="2">
    <source>
        <dbReference type="Pfam" id="PF19701"/>
    </source>
</evidence>
<name>A0A1I6IS82_9EURY</name>
<evidence type="ECO:0000313" key="4">
    <source>
        <dbReference type="Proteomes" id="UP000198531"/>
    </source>
</evidence>
<protein>
    <recommendedName>
        <fullName evidence="2">DUF6199 domain-containing protein</fullName>
    </recommendedName>
</protein>
<keyword evidence="4" id="KW-1185">Reference proteome</keyword>
<organism evidence="3 4">
    <name type="scientific">Halogeometricum rufum</name>
    <dbReference type="NCBI Taxonomy" id="553469"/>
    <lineage>
        <taxon>Archaea</taxon>
        <taxon>Methanobacteriati</taxon>
        <taxon>Methanobacteriota</taxon>
        <taxon>Stenosarchaea group</taxon>
        <taxon>Halobacteria</taxon>
        <taxon>Halobacteriales</taxon>
        <taxon>Haloferacaceae</taxon>
        <taxon>Halogeometricum</taxon>
    </lineage>
</organism>
<keyword evidence="1" id="KW-1133">Transmembrane helix</keyword>
<dbReference type="EMBL" id="FOYT01000004">
    <property type="protein sequence ID" value="SFR69597.1"/>
    <property type="molecule type" value="Genomic_DNA"/>
</dbReference>
<sequence length="78" mass="7950">MAGVRELLAVVLGAALGVAALAAPRAALKLSVFGGPSRRRRGDYGADAAVSERSVWVVRALGVVCLLISASIAAQTYL</sequence>
<dbReference type="AlphaFoldDB" id="A0A1I6IS82"/>
<evidence type="ECO:0000256" key="1">
    <source>
        <dbReference type="SAM" id="Phobius"/>
    </source>
</evidence>
<feature type="transmembrane region" description="Helical" evidence="1">
    <location>
        <begin position="56"/>
        <end position="74"/>
    </location>
</feature>
<reference evidence="4" key="1">
    <citation type="submission" date="2016-10" db="EMBL/GenBank/DDBJ databases">
        <authorList>
            <person name="Varghese N."/>
            <person name="Submissions S."/>
        </authorList>
    </citation>
    <scope>NUCLEOTIDE SEQUENCE [LARGE SCALE GENOMIC DNA]</scope>
    <source>
        <strain evidence="4">CGMCC 1.7736</strain>
    </source>
</reference>
<feature type="domain" description="DUF6199" evidence="2">
    <location>
        <begin position="9"/>
        <end position="72"/>
    </location>
</feature>
<dbReference type="InterPro" id="IPR045679">
    <property type="entry name" value="DUF6199"/>
</dbReference>
<keyword evidence="1" id="KW-0472">Membrane</keyword>